<protein>
    <submittedName>
        <fullName evidence="1">Uncharacterized protein</fullName>
    </submittedName>
</protein>
<gene>
    <name evidence="1" type="ORF">SASC598J21_001420</name>
</gene>
<dbReference type="Gene3D" id="1.10.4030.10">
    <property type="entry name" value="Porin chaperone SurA, peptide-binding domain"/>
    <property type="match status" value="1"/>
</dbReference>
<evidence type="ECO:0000313" key="2">
    <source>
        <dbReference type="Proteomes" id="UP000027644"/>
    </source>
</evidence>
<organism evidence="1 2">
    <name type="scientific">Snodgrassella alvi SCGC AB-598-J21</name>
    <dbReference type="NCBI Taxonomy" id="1385367"/>
    <lineage>
        <taxon>Bacteria</taxon>
        <taxon>Pseudomonadati</taxon>
        <taxon>Pseudomonadota</taxon>
        <taxon>Betaproteobacteria</taxon>
        <taxon>Neisseriales</taxon>
        <taxon>Neisseriaceae</taxon>
        <taxon>Snodgrassella</taxon>
    </lineage>
</organism>
<proteinExistence type="predicted"/>
<dbReference type="EMBL" id="AVQL01000127">
    <property type="protein sequence ID" value="KEQ02075.1"/>
    <property type="molecule type" value="Genomic_DNA"/>
</dbReference>
<comment type="caution">
    <text evidence="1">The sequence shown here is derived from an EMBL/GenBank/DDBJ whole genome shotgun (WGS) entry which is preliminary data.</text>
</comment>
<sequence>FFFKQKTAYEMVKKDQAYRLIFNRKFAEEAQVWIQELKGDAYIKITGEGKNE</sequence>
<dbReference type="Proteomes" id="UP000027644">
    <property type="component" value="Unassembled WGS sequence"/>
</dbReference>
<name>A0A074VI56_9NEIS</name>
<reference evidence="1 2" key="1">
    <citation type="journal article" date="2014" name="PLoS Genet.">
        <title>Hidden diversity in honey bee gut symbionts detected by single-cell genomics.</title>
        <authorList>
            <person name="Engel P."/>
            <person name="Stepanauskas R."/>
            <person name="Moran N."/>
        </authorList>
    </citation>
    <scope>NUCLEOTIDE SEQUENCE [LARGE SCALE GENOMIC DNA]</scope>
    <source>
        <strain evidence="1 2">SCGC AB-598-J21</strain>
    </source>
</reference>
<dbReference type="AlphaFoldDB" id="A0A074VI56"/>
<accession>A0A074VI56</accession>
<feature type="non-terminal residue" evidence="1">
    <location>
        <position position="1"/>
    </location>
</feature>
<evidence type="ECO:0000313" key="1">
    <source>
        <dbReference type="EMBL" id="KEQ02075.1"/>
    </source>
</evidence>